<evidence type="ECO:0000256" key="6">
    <source>
        <dbReference type="PROSITE-ProRule" id="PRU00302"/>
    </source>
</evidence>
<dbReference type="SMART" id="SM00034">
    <property type="entry name" value="CLECT"/>
    <property type="match status" value="1"/>
</dbReference>
<feature type="domain" description="Sushi" evidence="11">
    <location>
        <begin position="1259"/>
        <end position="1315"/>
    </location>
</feature>
<evidence type="ECO:0000256" key="3">
    <source>
        <dbReference type="ARBA" id="ARBA00022737"/>
    </source>
</evidence>
<feature type="disulfide bond" evidence="6">
    <location>
        <begin position="820"/>
        <end position="847"/>
    </location>
</feature>
<dbReference type="InterPro" id="IPR036383">
    <property type="entry name" value="TSP1_rpt_sf"/>
</dbReference>
<evidence type="ECO:0000256" key="4">
    <source>
        <dbReference type="ARBA" id="ARBA00023157"/>
    </source>
</evidence>
<feature type="domain" description="Sushi" evidence="11">
    <location>
        <begin position="241"/>
        <end position="304"/>
    </location>
</feature>
<dbReference type="Proteomes" id="UP001642483">
    <property type="component" value="Unassembled WGS sequence"/>
</dbReference>
<feature type="disulfide bond" evidence="5">
    <location>
        <begin position="1989"/>
        <end position="1998"/>
    </location>
</feature>
<dbReference type="SMART" id="SM00137">
    <property type="entry name" value="MAM"/>
    <property type="match status" value="1"/>
</dbReference>
<dbReference type="SUPFAM" id="SSF57196">
    <property type="entry name" value="EGF/Laminin"/>
    <property type="match status" value="3"/>
</dbReference>
<dbReference type="InterPro" id="IPR008197">
    <property type="entry name" value="WAP_dom"/>
</dbReference>
<evidence type="ECO:0000259" key="11">
    <source>
        <dbReference type="PROSITE" id="PS50923"/>
    </source>
</evidence>
<evidence type="ECO:0000259" key="10">
    <source>
        <dbReference type="PROSITE" id="PS50060"/>
    </source>
</evidence>
<comment type="similarity">
    <text evidence="1">Belongs to the nephronectin family.</text>
</comment>
<evidence type="ECO:0000259" key="12">
    <source>
        <dbReference type="PROSITE" id="PS51390"/>
    </source>
</evidence>
<dbReference type="EMBL" id="CAWYQH010000013">
    <property type="protein sequence ID" value="CAK8674331.1"/>
    <property type="molecule type" value="Genomic_DNA"/>
</dbReference>
<feature type="domain" description="Sushi" evidence="11">
    <location>
        <begin position="305"/>
        <end position="361"/>
    </location>
</feature>
<comment type="caution">
    <text evidence="13">The sequence shown here is derived from an EMBL/GenBank/DDBJ whole genome shotgun (WGS) entry which is preliminary data.</text>
</comment>
<protein>
    <submittedName>
        <fullName evidence="13">Uncharacterized protein</fullName>
    </submittedName>
</protein>
<feature type="domain" description="Sushi" evidence="11">
    <location>
        <begin position="1090"/>
        <end position="1149"/>
    </location>
</feature>
<keyword evidence="5" id="KW-0245">EGF-like domain</keyword>
<dbReference type="PROSITE" id="PS00022">
    <property type="entry name" value="EGF_1"/>
    <property type="match status" value="3"/>
</dbReference>
<dbReference type="CDD" id="cd00033">
    <property type="entry name" value="CCP"/>
    <property type="match status" value="22"/>
</dbReference>
<feature type="domain" description="Sushi" evidence="11">
    <location>
        <begin position="1435"/>
        <end position="1493"/>
    </location>
</feature>
<dbReference type="Pfam" id="PF00090">
    <property type="entry name" value="TSP_1"/>
    <property type="match status" value="1"/>
</dbReference>
<feature type="disulfide bond" evidence="6">
    <location>
        <begin position="391"/>
        <end position="418"/>
    </location>
</feature>
<evidence type="ECO:0000256" key="2">
    <source>
        <dbReference type="ARBA" id="ARBA00022729"/>
    </source>
</evidence>
<dbReference type="InterPro" id="IPR000742">
    <property type="entry name" value="EGF"/>
</dbReference>
<dbReference type="PROSITE" id="PS00010">
    <property type="entry name" value="ASX_HYDROXYL"/>
    <property type="match status" value="1"/>
</dbReference>
<dbReference type="InterPro" id="IPR035976">
    <property type="entry name" value="Sushi/SCR/CCP_sf"/>
</dbReference>
<feature type="domain" description="MAM" evidence="10">
    <location>
        <begin position="1495"/>
        <end position="1643"/>
    </location>
</feature>
<feature type="domain" description="Sushi" evidence="11">
    <location>
        <begin position="970"/>
        <end position="1029"/>
    </location>
</feature>
<keyword evidence="6" id="KW-0768">Sushi</keyword>
<keyword evidence="4 5" id="KW-1015">Disulfide bond</keyword>
<dbReference type="InterPro" id="IPR051277">
    <property type="entry name" value="SEZ6_CSMD_C4BPB_Regulators"/>
</dbReference>
<comment type="caution">
    <text evidence="5">Lacks conserved residue(s) required for the propagation of feature annotation.</text>
</comment>
<dbReference type="InterPro" id="IPR000998">
    <property type="entry name" value="MAM_dom"/>
</dbReference>
<feature type="domain" description="Sushi" evidence="11">
    <location>
        <begin position="1150"/>
        <end position="1206"/>
    </location>
</feature>
<feature type="domain" description="Sushi" evidence="11">
    <location>
        <begin position="72"/>
        <end position="135"/>
    </location>
</feature>
<feature type="domain" description="EGF-like" evidence="8">
    <location>
        <begin position="2002"/>
        <end position="2038"/>
    </location>
</feature>
<feature type="domain" description="Sushi" evidence="11">
    <location>
        <begin position="1030"/>
        <end position="1089"/>
    </location>
</feature>
<feature type="domain" description="Sushi" evidence="11">
    <location>
        <begin position="790"/>
        <end position="849"/>
    </location>
</feature>
<keyword evidence="14" id="KW-1185">Reference proteome</keyword>
<dbReference type="InterPro" id="IPR001304">
    <property type="entry name" value="C-type_lectin-like"/>
</dbReference>
<feature type="domain" description="Sushi" evidence="11">
    <location>
        <begin position="1317"/>
        <end position="1375"/>
    </location>
</feature>
<dbReference type="PROSITE" id="PS50923">
    <property type="entry name" value="SUSHI"/>
    <property type="match status" value="22"/>
</dbReference>
<organism evidence="13 14">
    <name type="scientific">Clavelina lepadiformis</name>
    <name type="common">Light-bulb sea squirt</name>
    <name type="synonym">Ascidia lepadiformis</name>
    <dbReference type="NCBI Taxonomy" id="159417"/>
    <lineage>
        <taxon>Eukaryota</taxon>
        <taxon>Metazoa</taxon>
        <taxon>Chordata</taxon>
        <taxon>Tunicata</taxon>
        <taxon>Ascidiacea</taxon>
        <taxon>Aplousobranchia</taxon>
        <taxon>Clavelinidae</taxon>
        <taxon>Clavelina</taxon>
    </lineage>
</organism>
<feature type="domain" description="EGF-like" evidence="8">
    <location>
        <begin position="1963"/>
        <end position="1999"/>
    </location>
</feature>
<dbReference type="SUPFAM" id="SSF57535">
    <property type="entry name" value="Complement control module/SCR domain"/>
    <property type="match status" value="22"/>
</dbReference>
<feature type="disulfide bond" evidence="6">
    <location>
        <begin position="106"/>
        <end position="133"/>
    </location>
</feature>
<accession>A0ABP0F667</accession>
<feature type="disulfide bond" evidence="6">
    <location>
        <begin position="1000"/>
        <end position="1027"/>
    </location>
</feature>
<feature type="disulfide bond" evidence="6">
    <location>
        <begin position="1177"/>
        <end position="1204"/>
    </location>
</feature>
<feature type="domain" description="Sushi" evidence="11">
    <location>
        <begin position="421"/>
        <end position="479"/>
    </location>
</feature>
<dbReference type="SMART" id="SM00181">
    <property type="entry name" value="EGF"/>
    <property type="match status" value="3"/>
</dbReference>
<dbReference type="Gene3D" id="2.10.70.10">
    <property type="entry name" value="Complement Module, domain 1"/>
    <property type="match status" value="22"/>
</dbReference>
<feature type="disulfide bond" evidence="6">
    <location>
        <begin position="1286"/>
        <end position="1313"/>
    </location>
</feature>
<dbReference type="InterPro" id="IPR000884">
    <property type="entry name" value="TSP1_rpt"/>
</dbReference>
<feature type="disulfide bond" evidence="6">
    <location>
        <begin position="1120"/>
        <end position="1147"/>
    </location>
</feature>
<dbReference type="PANTHER" id="PTHR45656:SF4">
    <property type="entry name" value="PROTEIN CBR-CLEC-78"/>
    <property type="match status" value="1"/>
</dbReference>
<dbReference type="PROSITE" id="PS50092">
    <property type="entry name" value="TSP1"/>
    <property type="match status" value="1"/>
</dbReference>
<feature type="domain" description="Sushi" evidence="11">
    <location>
        <begin position="2042"/>
        <end position="2103"/>
    </location>
</feature>
<feature type="domain" description="MAM" evidence="10">
    <location>
        <begin position="540"/>
        <end position="692"/>
    </location>
</feature>
<evidence type="ECO:0000313" key="14">
    <source>
        <dbReference type="Proteomes" id="UP001642483"/>
    </source>
</evidence>
<feature type="domain" description="Sushi" evidence="11">
    <location>
        <begin position="480"/>
        <end position="538"/>
    </location>
</feature>
<feature type="domain" description="WAP" evidence="12">
    <location>
        <begin position="194"/>
        <end position="247"/>
    </location>
</feature>
<feature type="domain" description="Sushi" evidence="11">
    <location>
        <begin position="136"/>
        <end position="192"/>
    </location>
</feature>
<gene>
    <name evidence="13" type="ORF">CVLEPA_LOCUS4039</name>
</gene>
<dbReference type="InterPro" id="IPR000152">
    <property type="entry name" value="EGF-type_Asp/Asn_hydroxyl_site"/>
</dbReference>
<feature type="disulfide bond" evidence="6">
    <location>
        <begin position="363"/>
        <end position="406"/>
    </location>
</feature>
<feature type="disulfide bond" evidence="6">
    <location>
        <begin position="940"/>
        <end position="967"/>
    </location>
</feature>
<feature type="disulfide bond" evidence="6">
    <location>
        <begin position="275"/>
        <end position="302"/>
    </location>
</feature>
<dbReference type="InterPro" id="IPR013320">
    <property type="entry name" value="ConA-like_dom_sf"/>
</dbReference>
<evidence type="ECO:0000259" key="9">
    <source>
        <dbReference type="PROSITE" id="PS50041"/>
    </source>
</evidence>
<feature type="domain" description="Sushi" evidence="11">
    <location>
        <begin position="729"/>
        <end position="789"/>
    </location>
</feature>
<feature type="domain" description="Sushi" evidence="11">
    <location>
        <begin position="1376"/>
        <end position="1434"/>
    </location>
</feature>
<evidence type="ECO:0000256" key="5">
    <source>
        <dbReference type="PROSITE-ProRule" id="PRU00076"/>
    </source>
</evidence>
<feature type="domain" description="Sushi" evidence="11">
    <location>
        <begin position="1901"/>
        <end position="1963"/>
    </location>
</feature>
<feature type="disulfide bond" evidence="6">
    <location>
        <begin position="880"/>
        <end position="907"/>
    </location>
</feature>
<feature type="disulfide bond" evidence="6">
    <location>
        <begin position="1060"/>
        <end position="1087"/>
    </location>
</feature>
<name>A0ABP0F667_CLALP</name>
<dbReference type="PANTHER" id="PTHR45656">
    <property type="entry name" value="PROTEIN CBR-CLEC-78"/>
    <property type="match status" value="1"/>
</dbReference>
<dbReference type="PROSITE" id="PS50041">
    <property type="entry name" value="C_TYPE_LECTIN_2"/>
    <property type="match status" value="1"/>
</dbReference>
<feature type="signal peptide" evidence="7">
    <location>
        <begin position="1"/>
        <end position="20"/>
    </location>
</feature>
<reference evidence="13 14" key="1">
    <citation type="submission" date="2024-02" db="EMBL/GenBank/DDBJ databases">
        <authorList>
            <person name="Daric V."/>
            <person name="Darras S."/>
        </authorList>
    </citation>
    <scope>NUCLEOTIDE SEQUENCE [LARGE SCALE GENOMIC DNA]</scope>
</reference>
<dbReference type="Gene3D" id="2.60.120.200">
    <property type="match status" value="2"/>
</dbReference>
<feature type="disulfide bond" evidence="6">
    <location>
        <begin position="731"/>
        <end position="774"/>
    </location>
</feature>
<dbReference type="InterPro" id="IPR016186">
    <property type="entry name" value="C-type_lectin-like/link_sf"/>
</dbReference>
<dbReference type="PROSITE" id="PS51390">
    <property type="entry name" value="WAP"/>
    <property type="match status" value="1"/>
</dbReference>
<dbReference type="InterPro" id="IPR000436">
    <property type="entry name" value="Sushi_SCR_CCP_dom"/>
</dbReference>
<dbReference type="Pfam" id="PF00629">
    <property type="entry name" value="MAM"/>
    <property type="match status" value="2"/>
</dbReference>
<dbReference type="Gene3D" id="3.10.100.10">
    <property type="entry name" value="Mannose-Binding Protein A, subunit A"/>
    <property type="match status" value="1"/>
</dbReference>
<evidence type="ECO:0000313" key="13">
    <source>
        <dbReference type="EMBL" id="CAK8674331.1"/>
    </source>
</evidence>
<feature type="disulfide bond" evidence="6">
    <location>
        <begin position="2074"/>
        <end position="2101"/>
    </location>
</feature>
<feature type="domain" description="Sushi" evidence="11">
    <location>
        <begin position="910"/>
        <end position="969"/>
    </location>
</feature>
<dbReference type="SUPFAM" id="SSF49899">
    <property type="entry name" value="Concanavalin A-like lectins/glucanases"/>
    <property type="match status" value="2"/>
</dbReference>
<dbReference type="SUPFAM" id="SSF56436">
    <property type="entry name" value="C-type lectin-like"/>
    <property type="match status" value="1"/>
</dbReference>
<evidence type="ECO:0000256" key="7">
    <source>
        <dbReference type="SAM" id="SignalP"/>
    </source>
</evidence>
<dbReference type="CDD" id="cd00054">
    <property type="entry name" value="EGF_CA"/>
    <property type="match status" value="3"/>
</dbReference>
<keyword evidence="3" id="KW-0677">Repeat</keyword>
<dbReference type="Pfam" id="PF00008">
    <property type="entry name" value="EGF"/>
    <property type="match status" value="2"/>
</dbReference>
<dbReference type="PROSITE" id="PS01186">
    <property type="entry name" value="EGF_2"/>
    <property type="match status" value="1"/>
</dbReference>
<feature type="disulfide bond" evidence="5">
    <location>
        <begin position="2028"/>
        <end position="2037"/>
    </location>
</feature>
<proteinExistence type="inferred from homology"/>
<dbReference type="InterPro" id="IPR016187">
    <property type="entry name" value="CTDL_fold"/>
</dbReference>
<dbReference type="Gene3D" id="2.20.100.10">
    <property type="entry name" value="Thrombospondin type-1 (TSP1) repeat"/>
    <property type="match status" value="1"/>
</dbReference>
<feature type="domain" description="Sushi" evidence="11">
    <location>
        <begin position="362"/>
        <end position="420"/>
    </location>
</feature>
<feature type="domain" description="Sushi" evidence="11">
    <location>
        <begin position="850"/>
        <end position="909"/>
    </location>
</feature>
<sequence length="2169" mass="244096">MKMICWIYFNLFIFVGFASAATTVIPLTSEQNCPQRDESNLEPGRKCKETCSSDGNCRNTERECLCDDNCGMSCINPNLVCLEIEETENGRIHGNRTYGSEVTYTCNDGYVLVGSSTRKCRSDKTWTGSAPYCEAWQCPELEPLQNGNFNGSVTYGSEVTYTCNDGYVLVGNDTIRCRSDKTWTRPAPYCEEIITSSEKTCPERDVSNDVEWGRKCQKSCKNNKKCRNRNKICICDDQCGMSCINPERVCPELDTPDYGRIHGNRTYGSEVTYTCNDGYDLVGSSSRRCRSDKAWTGSAPYCEDLQCPALESPDYGRIHGNRTYGSEVTYTCNDGYVLVGSSTRRCRSDKAWTGSAPTCEGVCPRPKHLPSAYAVLNKDTYQEGDVVTYKCRYGHFLRSGNLNVTCYSRTWSKRSFLCQKVSCGFPNDVDHASRKGNGFVFGSTIRFYCDKGYQMNQERNAMYCTGDGTWRGNLPTCQLKKCEDPPQPEHGSVEDSGVDYSYGSRIEFRCDPGFRIQGDPVGRCNENGTWGETPICTVDKDCDFENYRRPFCGFRNQENGFSRVFSRNVVNGRIGYVARASFSSFDPNSEARLISPDIPRTQPLCLKFYYFLDQISLDGDFVVEIIYGSGRRSEIWKPDLRDPRRRWLSTDFELNTNDESFQVEFRAGKSSRNALAIDLDDVTITENERCVDECRPRPCRNGGTCLNRIDAYKCYCLRGYEGDNCEIKIECVVPSAPSFGFVEPPSFSRVALDETITYSCGRRYRLVGTSRATCQEERAFTSPPPRCQEITCPRRTTPAEATPSSLKSRWVVDEVLSYTCDVGYDLRGNPSSTCLVTGRWSNDLPNCRIRRCVHRDVPEHSTANPNKSQWVYGDRVTYTCDLGYELSGSAESRCTSSGRWSDPPPTCTIKECDVPSPPHAGSVAPAVYRVKYDEAITYSCDRKYRLVGQTEATCQEDRTFSSPPPRCDEITCPRRTTPADARPSSLKSRWVVDDVLSYTCALGFDLRGNPSSICLVTGHWSNDLPNCRIKECDVPSPPHAGSVAPAVYRVKYDEAITYSCDRKYRLVGQTEATCQEDRTFSSPPPRCDEITCPRRTTPADARPSSLKSRWVVDEVLSYTCNVGYDLRGNPSSTCLVSGSWSNTLPKCLTASCEELEPLENGEISGSLTYRSKVTYTCNDGYDLVGSSTRKCRSDNTWTGSAPYCKVRPANGHSCRPRDQDELELGRSCGNICVADEDCDEFKQCLCDDACGMSCIGADAPCEELDEIINGVIEGNRTYGSEVTYTCNDGYDLVGNSMRRCRSDNTWSGSAPFCKNNDTCPPPKNTKSFYAVQDKNRYDEGDIVTFHCRKGFRVSGNPTVTCRSDGWSEKDFNCVKISCSVPEEVRHATRVGDSFDFGSIIKFYCNVGYEMNQEQNAIYCESDGNWRGDLPVCELKKCEDPPQPEHGSVEDSGVDYSYGSRIEFRCDPGFRIQGDPVGRCNENGTWGETPICVVDTDCDFEDFRRPFCGFQNLQNGFSRVFSTNVPQGSRGYVARAQLSSLGRDSRAILVSPRISRSRHLCLKFNYKVDEFEPGSRFYFHHEGEEQPLWSFDSGQPRSAWLSVEYPFPPSRNDLQLEITVSSSQSSISVDLDDITFTESTDCAISCIVPGAPSHGSVSPAPGSRVTPRGRITYTCNEGYAISRYGSIELTATCQQDRRWNVDAPVCEATWSSWDEWSRCSRECGGGLQLRSRNCQAHVGQRTNCPGSDSESRKCNTRSCFNDGFRIGSKAYKVFLTKLNYDDAKKSCRDKGGRLAMPKTRAILERILRELPKPGTYLVGMTKQRGVWLFDDGTRVPLRGHRGYQAWGHGQPDNYGWWGESCAGIRRIRRDLADWNDVRCSGWRINYNYICETEEANSLPTDSSCLRPVVPASVLMSGRNEATHRAGTTLTFSCADQRLKLNGNSRITCREDGTWDREPPNSCSFPDPCQSSPCQNGGSCRRDRWSYNCICPRNIRGDNCQQMMIDPCRDNPCQNGGVCRRNGNTYRCDCSQLWSGNNCNKVGRRCRTIPYQTGRRFGTIRNVDLYFPGSVVRFYCEEGYMLFGHRELRCETGFRWDVAPPVCKPSCRFPVLQRNMKIIGQRSAQYAVGTKLAVSCVDYRKRMNMQQPVIQCRGSNRWQPNISSYRCVWKM</sequence>
<feature type="disulfide bond" evidence="6">
    <location>
        <begin position="332"/>
        <end position="359"/>
    </location>
</feature>
<feature type="disulfide bond" evidence="5">
    <location>
        <begin position="716"/>
        <end position="725"/>
    </location>
</feature>
<keyword evidence="2 7" id="KW-0732">Signal</keyword>
<dbReference type="Gene3D" id="2.10.25.10">
    <property type="entry name" value="Laminin"/>
    <property type="match status" value="3"/>
</dbReference>
<dbReference type="SMART" id="SM00179">
    <property type="entry name" value="EGF_CA"/>
    <property type="match status" value="3"/>
</dbReference>
<dbReference type="PROSITE" id="PS50060">
    <property type="entry name" value="MAM_2"/>
    <property type="match status" value="2"/>
</dbReference>
<dbReference type="PROSITE" id="PS50026">
    <property type="entry name" value="EGF_3"/>
    <property type="match status" value="3"/>
</dbReference>
<evidence type="ECO:0000259" key="8">
    <source>
        <dbReference type="PROSITE" id="PS50026"/>
    </source>
</evidence>
<dbReference type="InterPro" id="IPR001881">
    <property type="entry name" value="EGF-like_Ca-bd_dom"/>
</dbReference>
<dbReference type="SUPFAM" id="SSF82895">
    <property type="entry name" value="TSP-1 type 1 repeat"/>
    <property type="match status" value="1"/>
</dbReference>
<feature type="chain" id="PRO_5046965057" evidence="7">
    <location>
        <begin position="21"/>
        <end position="2169"/>
    </location>
</feature>
<dbReference type="SMART" id="SM00209">
    <property type="entry name" value="TSP1"/>
    <property type="match status" value="1"/>
</dbReference>
<feature type="domain" description="Sushi" evidence="11">
    <location>
        <begin position="1643"/>
        <end position="1707"/>
    </location>
</feature>
<evidence type="ECO:0000256" key="1">
    <source>
        <dbReference type="ARBA" id="ARBA00009738"/>
    </source>
</evidence>
<feature type="disulfide bond" evidence="6">
    <location>
        <begin position="760"/>
        <end position="787"/>
    </location>
</feature>
<feature type="domain" description="EGF-like" evidence="8">
    <location>
        <begin position="691"/>
        <end position="726"/>
    </location>
</feature>
<dbReference type="SMART" id="SM00032">
    <property type="entry name" value="CCP"/>
    <property type="match status" value="23"/>
</dbReference>
<feature type="disulfide bond" evidence="6">
    <location>
        <begin position="163"/>
        <end position="190"/>
    </location>
</feature>
<dbReference type="Pfam" id="PF00084">
    <property type="entry name" value="Sushi"/>
    <property type="match status" value="22"/>
</dbReference>
<feature type="domain" description="C-type lectin" evidence="9">
    <location>
        <begin position="1765"/>
        <end position="1879"/>
    </location>
</feature>